<reference evidence="2 3" key="1">
    <citation type="submission" date="2024-01" db="EMBL/GenBank/DDBJ databases">
        <title>The complete chloroplast genome sequence of Lithospermum erythrorhizon: insights into the phylogenetic relationship among Boraginaceae species and the maternal lineages of purple gromwells.</title>
        <authorList>
            <person name="Okada T."/>
            <person name="Watanabe K."/>
        </authorList>
    </citation>
    <scope>NUCLEOTIDE SEQUENCE [LARGE SCALE GENOMIC DNA]</scope>
</reference>
<name>A0AAV3PX55_LITER</name>
<dbReference type="EMBL" id="BAABME010002859">
    <property type="protein sequence ID" value="GAA0156412.1"/>
    <property type="molecule type" value="Genomic_DNA"/>
</dbReference>
<evidence type="ECO:0000313" key="2">
    <source>
        <dbReference type="EMBL" id="GAA0156412.1"/>
    </source>
</evidence>
<comment type="caution">
    <text evidence="2">The sequence shown here is derived from an EMBL/GenBank/DDBJ whole genome shotgun (WGS) entry which is preliminary data.</text>
</comment>
<evidence type="ECO:0000256" key="1">
    <source>
        <dbReference type="SAM" id="MobiDB-lite"/>
    </source>
</evidence>
<accession>A0AAV3PX55</accession>
<feature type="region of interest" description="Disordered" evidence="1">
    <location>
        <begin position="1"/>
        <end position="72"/>
    </location>
</feature>
<protein>
    <submittedName>
        <fullName evidence="2">Uncharacterized protein</fullName>
    </submittedName>
</protein>
<organism evidence="2 3">
    <name type="scientific">Lithospermum erythrorhizon</name>
    <name type="common">Purple gromwell</name>
    <name type="synonym">Lithospermum officinale var. erythrorhizon</name>
    <dbReference type="NCBI Taxonomy" id="34254"/>
    <lineage>
        <taxon>Eukaryota</taxon>
        <taxon>Viridiplantae</taxon>
        <taxon>Streptophyta</taxon>
        <taxon>Embryophyta</taxon>
        <taxon>Tracheophyta</taxon>
        <taxon>Spermatophyta</taxon>
        <taxon>Magnoliopsida</taxon>
        <taxon>eudicotyledons</taxon>
        <taxon>Gunneridae</taxon>
        <taxon>Pentapetalae</taxon>
        <taxon>asterids</taxon>
        <taxon>lamiids</taxon>
        <taxon>Boraginales</taxon>
        <taxon>Boraginaceae</taxon>
        <taxon>Boraginoideae</taxon>
        <taxon>Lithospermeae</taxon>
        <taxon>Lithospermum</taxon>
    </lineage>
</organism>
<feature type="compositionally biased region" description="Basic and acidic residues" evidence="1">
    <location>
        <begin position="9"/>
        <end position="21"/>
    </location>
</feature>
<keyword evidence="3" id="KW-1185">Reference proteome</keyword>
<evidence type="ECO:0000313" key="3">
    <source>
        <dbReference type="Proteomes" id="UP001454036"/>
    </source>
</evidence>
<sequence>MSPGQQGAKADHPETKAEQRPSHCRWRSMPPGSRGLRWNQGRVQPPSRPWGQSIRGGVSDGRESRPSRCIERRRKEKLSSWGHACQETGGVETIYGHLHVGSKLGWTRPHQRQHVPHKGVEESTKAVFQSHHKDTPHTRGGGGGGGFARSVAKARRMITSGGMPKRVLREVRASGEEFARSVANPYFSKPRRVARKRSCHDRGWRVVLVFKGTVCIGSVWSSTTIASKEEDNWGEEGDLASLLEVSDIIEDKEEDEEG</sequence>
<proteinExistence type="predicted"/>
<feature type="compositionally biased region" description="Basic and acidic residues" evidence="1">
    <location>
        <begin position="60"/>
        <end position="70"/>
    </location>
</feature>
<dbReference type="AlphaFoldDB" id="A0AAV3PX55"/>
<gene>
    <name evidence="2" type="ORF">LIER_13921</name>
</gene>
<dbReference type="Proteomes" id="UP001454036">
    <property type="component" value="Unassembled WGS sequence"/>
</dbReference>